<feature type="domain" description="UvrD-like helicase C-terminal" evidence="16">
    <location>
        <begin position="475"/>
        <end position="785"/>
    </location>
</feature>
<comment type="caution">
    <text evidence="17">The sequence shown here is derived from an EMBL/GenBank/DDBJ whole genome shotgun (WGS) entry which is preliminary data.</text>
</comment>
<dbReference type="InterPro" id="IPR014152">
    <property type="entry name" value="AddA"/>
</dbReference>
<dbReference type="GO" id="GO:0000725">
    <property type="term" value="P:recombinational repair"/>
    <property type="evidence" value="ECO:0007669"/>
    <property type="project" value="TreeGrafter"/>
</dbReference>
<dbReference type="InterPro" id="IPR038726">
    <property type="entry name" value="PDDEXK_AddAB-type"/>
</dbReference>
<evidence type="ECO:0000256" key="4">
    <source>
        <dbReference type="ARBA" id="ARBA00022801"/>
    </source>
</evidence>
<keyword evidence="10" id="KW-0413">Isomerase</keyword>
<dbReference type="GO" id="GO:0005829">
    <property type="term" value="C:cytosol"/>
    <property type="evidence" value="ECO:0007669"/>
    <property type="project" value="TreeGrafter"/>
</dbReference>
<evidence type="ECO:0000256" key="14">
    <source>
        <dbReference type="PROSITE-ProRule" id="PRU00560"/>
    </source>
</evidence>
<keyword evidence="3" id="KW-0227">DNA damage</keyword>
<keyword evidence="4 14" id="KW-0378">Hydrolase</keyword>
<evidence type="ECO:0000256" key="12">
    <source>
        <dbReference type="ARBA" id="ARBA00034808"/>
    </source>
</evidence>
<evidence type="ECO:0000259" key="16">
    <source>
        <dbReference type="PROSITE" id="PS51217"/>
    </source>
</evidence>
<evidence type="ECO:0000313" key="18">
    <source>
        <dbReference type="Proteomes" id="UP000613208"/>
    </source>
</evidence>
<feature type="binding site" evidence="14">
    <location>
        <begin position="22"/>
        <end position="29"/>
    </location>
    <ligand>
        <name>ATP</name>
        <dbReference type="ChEBI" id="CHEBI:30616"/>
    </ligand>
</feature>
<evidence type="ECO:0000256" key="8">
    <source>
        <dbReference type="ARBA" id="ARBA00023125"/>
    </source>
</evidence>
<dbReference type="NCBIfam" id="TIGR02785">
    <property type="entry name" value="addA_Gpos"/>
    <property type="match status" value="1"/>
</dbReference>
<dbReference type="InterPro" id="IPR011335">
    <property type="entry name" value="Restrct_endonuc-II-like"/>
</dbReference>
<keyword evidence="1" id="KW-0540">Nuclease</keyword>
<dbReference type="InterPro" id="IPR014016">
    <property type="entry name" value="UvrD-like_ATP-bd"/>
</dbReference>
<dbReference type="SUPFAM" id="SSF52980">
    <property type="entry name" value="Restriction endonuclease-like"/>
    <property type="match status" value="1"/>
</dbReference>
<dbReference type="GO" id="GO:0003677">
    <property type="term" value="F:DNA binding"/>
    <property type="evidence" value="ECO:0007669"/>
    <property type="project" value="UniProtKB-KW"/>
</dbReference>
<keyword evidence="9" id="KW-0234">DNA repair</keyword>
<keyword evidence="2 14" id="KW-0547">Nucleotide-binding</keyword>
<dbReference type="FunFam" id="3.40.50.300:FF:001236">
    <property type="entry name" value="ATP-dependent helicase/nuclease subunit A"/>
    <property type="match status" value="1"/>
</dbReference>
<evidence type="ECO:0000256" key="3">
    <source>
        <dbReference type="ARBA" id="ARBA00022763"/>
    </source>
</evidence>
<dbReference type="EMBL" id="BLYI01000026">
    <property type="protein sequence ID" value="GFO84690.1"/>
    <property type="molecule type" value="Genomic_DNA"/>
</dbReference>
<dbReference type="Pfam" id="PF13361">
    <property type="entry name" value="UvrD_C"/>
    <property type="match status" value="1"/>
</dbReference>
<evidence type="ECO:0000256" key="11">
    <source>
        <dbReference type="ARBA" id="ARBA00034617"/>
    </source>
</evidence>
<dbReference type="GO" id="GO:0004527">
    <property type="term" value="F:exonuclease activity"/>
    <property type="evidence" value="ECO:0007669"/>
    <property type="project" value="UniProtKB-KW"/>
</dbReference>
<dbReference type="InterPro" id="IPR011604">
    <property type="entry name" value="PDDEXK-like_dom_sf"/>
</dbReference>
<dbReference type="RefSeq" id="WP_201310415.1">
    <property type="nucleotide sequence ID" value="NZ_BLYI01000026.1"/>
</dbReference>
<keyword evidence="7 14" id="KW-0067">ATP-binding</keyword>
<accession>A0A916Q895</accession>
<dbReference type="GO" id="GO:0033202">
    <property type="term" value="C:DNA helicase complex"/>
    <property type="evidence" value="ECO:0007669"/>
    <property type="project" value="TreeGrafter"/>
</dbReference>
<dbReference type="InterPro" id="IPR027417">
    <property type="entry name" value="P-loop_NTPase"/>
</dbReference>
<dbReference type="InterPro" id="IPR014017">
    <property type="entry name" value="DNA_helicase_UvrD-like_C"/>
</dbReference>
<dbReference type="PROSITE" id="PS51198">
    <property type="entry name" value="UVRD_HELICASE_ATP_BIND"/>
    <property type="match status" value="1"/>
</dbReference>
<organism evidence="17 18">
    <name type="scientific">Anaerostipes butyraticus</name>
    <dbReference type="NCBI Taxonomy" id="645466"/>
    <lineage>
        <taxon>Bacteria</taxon>
        <taxon>Bacillati</taxon>
        <taxon>Bacillota</taxon>
        <taxon>Clostridia</taxon>
        <taxon>Lachnospirales</taxon>
        <taxon>Lachnospiraceae</taxon>
        <taxon>Anaerostipes</taxon>
    </lineage>
</organism>
<dbReference type="AlphaFoldDB" id="A0A916Q895"/>
<dbReference type="GO" id="GO:0006302">
    <property type="term" value="P:double-strand break repair"/>
    <property type="evidence" value="ECO:0007669"/>
    <property type="project" value="InterPro"/>
</dbReference>
<keyword evidence="5 14" id="KW-0347">Helicase</keyword>
<reference evidence="17" key="1">
    <citation type="submission" date="2020-06" db="EMBL/GenBank/DDBJ databases">
        <title>Characterization of fructooligosaccharide metabolism and fructooligosaccharide-degrading enzymes in human commensal butyrate producers.</title>
        <authorList>
            <person name="Tanno H."/>
            <person name="Fujii T."/>
            <person name="Hirano K."/>
            <person name="Maeno S."/>
            <person name="Tonozuka T."/>
            <person name="Sakamoto M."/>
            <person name="Ohkuma M."/>
            <person name="Tochio T."/>
            <person name="Endo A."/>
        </authorList>
    </citation>
    <scope>NUCLEOTIDE SEQUENCE</scope>
    <source>
        <strain evidence="17">JCM 17466</strain>
    </source>
</reference>
<keyword evidence="18" id="KW-1185">Reference proteome</keyword>
<dbReference type="Pfam" id="PF00580">
    <property type="entry name" value="UvrD-helicase"/>
    <property type="match status" value="2"/>
</dbReference>
<dbReference type="SUPFAM" id="SSF52540">
    <property type="entry name" value="P-loop containing nucleoside triphosphate hydrolases"/>
    <property type="match status" value="1"/>
</dbReference>
<dbReference type="GO" id="GO:0043138">
    <property type="term" value="F:3'-5' DNA helicase activity"/>
    <property type="evidence" value="ECO:0007669"/>
    <property type="project" value="UniProtKB-EC"/>
</dbReference>
<evidence type="ECO:0000256" key="2">
    <source>
        <dbReference type="ARBA" id="ARBA00022741"/>
    </source>
</evidence>
<evidence type="ECO:0000256" key="13">
    <source>
        <dbReference type="ARBA" id="ARBA00048988"/>
    </source>
</evidence>
<dbReference type="GO" id="GO:0005524">
    <property type="term" value="F:ATP binding"/>
    <property type="evidence" value="ECO:0007669"/>
    <property type="project" value="UniProtKB-UniRule"/>
</dbReference>
<gene>
    <name evidence="17" type="primary">addA</name>
    <name evidence="17" type="ORF">ANBU17_10370</name>
</gene>
<keyword evidence="8" id="KW-0238">DNA-binding</keyword>
<name>A0A916Q895_9FIRM</name>
<protein>
    <recommendedName>
        <fullName evidence="12">DNA 3'-5' helicase</fullName>
        <ecNumber evidence="12">5.6.2.4</ecNumber>
    </recommendedName>
</protein>
<comment type="catalytic activity">
    <reaction evidence="13">
        <text>ATP + H2O = ADP + phosphate + H(+)</text>
        <dbReference type="Rhea" id="RHEA:13065"/>
        <dbReference type="ChEBI" id="CHEBI:15377"/>
        <dbReference type="ChEBI" id="CHEBI:15378"/>
        <dbReference type="ChEBI" id="CHEBI:30616"/>
        <dbReference type="ChEBI" id="CHEBI:43474"/>
        <dbReference type="ChEBI" id="CHEBI:456216"/>
        <dbReference type="EC" id="5.6.2.4"/>
    </reaction>
</comment>
<comment type="catalytic activity">
    <reaction evidence="11">
        <text>Couples ATP hydrolysis with the unwinding of duplex DNA by translocating in the 3'-5' direction.</text>
        <dbReference type="EC" id="5.6.2.4"/>
    </reaction>
</comment>
<evidence type="ECO:0000256" key="1">
    <source>
        <dbReference type="ARBA" id="ARBA00022722"/>
    </source>
</evidence>
<dbReference type="PANTHER" id="PTHR11070">
    <property type="entry name" value="UVRD / RECB / PCRA DNA HELICASE FAMILY MEMBER"/>
    <property type="match status" value="1"/>
</dbReference>
<evidence type="ECO:0000256" key="5">
    <source>
        <dbReference type="ARBA" id="ARBA00022806"/>
    </source>
</evidence>
<evidence type="ECO:0000256" key="6">
    <source>
        <dbReference type="ARBA" id="ARBA00022839"/>
    </source>
</evidence>
<dbReference type="Gene3D" id="1.10.274.50">
    <property type="match status" value="1"/>
</dbReference>
<dbReference type="Pfam" id="PF12705">
    <property type="entry name" value="PDDEXK_1"/>
    <property type="match status" value="1"/>
</dbReference>
<evidence type="ECO:0000259" key="15">
    <source>
        <dbReference type="PROSITE" id="PS51198"/>
    </source>
</evidence>
<dbReference type="PROSITE" id="PS51217">
    <property type="entry name" value="UVRD_HELICASE_CTER"/>
    <property type="match status" value="1"/>
</dbReference>
<evidence type="ECO:0000256" key="10">
    <source>
        <dbReference type="ARBA" id="ARBA00023235"/>
    </source>
</evidence>
<dbReference type="Gene3D" id="3.40.50.300">
    <property type="entry name" value="P-loop containing nucleotide triphosphate hydrolases"/>
    <property type="match status" value="4"/>
</dbReference>
<dbReference type="InterPro" id="IPR000212">
    <property type="entry name" value="DNA_helicase_UvrD/REP"/>
</dbReference>
<dbReference type="EC" id="5.6.2.4" evidence="12"/>
<evidence type="ECO:0000256" key="9">
    <source>
        <dbReference type="ARBA" id="ARBA00023204"/>
    </source>
</evidence>
<dbReference type="Gene3D" id="3.90.320.10">
    <property type="match status" value="1"/>
</dbReference>
<keyword evidence="6" id="KW-0269">Exonuclease</keyword>
<evidence type="ECO:0000313" key="17">
    <source>
        <dbReference type="EMBL" id="GFO84690.1"/>
    </source>
</evidence>
<feature type="domain" description="UvrD-like helicase ATP-binding" evidence="15">
    <location>
        <begin position="1"/>
        <end position="474"/>
    </location>
</feature>
<dbReference type="Proteomes" id="UP000613208">
    <property type="component" value="Unassembled WGS sequence"/>
</dbReference>
<proteinExistence type="predicted"/>
<dbReference type="PANTHER" id="PTHR11070:SF48">
    <property type="entry name" value="ATP-DEPENDENT HELICASE_NUCLEASE SUBUNIT A"/>
    <property type="match status" value="1"/>
</dbReference>
<sequence length="1187" mass="138328">MPWTKEQQKVIDQRDADILVSAAAGSGKTAVLVERIIQKITDEEHPLDVDRLLVVTFTKAAAGEMRERIAAALDKKVQESPQNQHFVRQLSLIHKTQITTIHSFCMSLIRDYFYVLGIDPNIAPGEEGQLSLMREQILDEILEEAYEKRDPEFIELVESYSPGRNDKELGQYILNLYEKARSHVQPEAWLQDARENLQVETLEDLEKSPMVKMIWKDASGIFENALAILKEALETAEAEGGPYFYLKQLKQDEEILNGFAEAESFGECCQLFETFEKPRLNGRRKKTDVIDPKLQERCKGMRDHAYNLVEEMRGAYFYLSMGDILRELKIVRRPLEALIGLTEEFMERYSQRKIRENLMDYDDMEHFALRLLIDHWDENDNPVPSQIALEKSMDFEEIYIDEYQDSNFIQDAILRSVSREAEDGHNMFMVGDVKQSIYSFRLARPELFLEKYHRYQGPEKEYQLIELRNNFRSRREVLQFTNDIFYQIMHESLGNIEYTKEAALVPTMEFPESSGMTAEILLIDQEEVSQSEENALALEARMIAGKIKEMVDGEDPLMVTGEDEQGNRVLRNVCYKDIVILLRSMKGKAEVFQKELMDAGIPAFCDNQTGYFDTVEIRTLLSLLSVVDNMYQDIDLAAVLRSPIIGMTEEDLGWLKIKGKSEHLYGCLTAVQDQMPLAKKALNYLEHLREEKTCLPLNELIWLALDESGYFYYAGSMPQGKKRQGNILMLIEQAKAFENNQVKGLFHFVRYMKQRREYNMDFGEASVLGEDQDLVRISSIHKSKGLEYPVVFVSNLHKRFNQQDSSGKIIFHPDYFVGADMIDPVHRIRRTTILKSMICRQMKKEALGEELRVLYVAMTRAKEKLILTGIKTKEIDWNRKKEISYIDLLESNSYYDWISKALVHVPTEDFQLQIYHLEDFAWQQEKEEIECQLDKQIFLARIAGEEESRQEEIRRLRETFAYQYVNQAETRGQLKYSVSEIKRMSQTADEEEETMFPAREPEKRIPKFISQEKKISAVSRGTAVHKVFELLDLGRTYSYGELDEQIRLWISQGAIGEEYDKVIWRKDILAFLESDLGKRVRKAASQKKVWKEKQFVMGVPFSEMSEDEESSSYVVVQGIIDLYFEEEDGLVLVDYKTDRIKDQDSSILVRRYKVQLDYYRRALEQMTGKKVKECYIYSVFLKEALVL</sequence>
<evidence type="ECO:0000256" key="7">
    <source>
        <dbReference type="ARBA" id="ARBA00022840"/>
    </source>
</evidence>